<keyword evidence="2 6" id="KW-0698">rRNA processing</keyword>
<protein>
    <recommendedName>
        <fullName evidence="6">Ribosomal RNA small subunit methyltransferase G</fullName>
        <ecNumber evidence="6">2.1.1.170</ecNumber>
    </recommendedName>
    <alternativeName>
        <fullName evidence="6">16S rRNA 7-methylguanosine methyltransferase</fullName>
        <shortName evidence="6">16S rRNA m7G methyltransferase</shortName>
    </alternativeName>
</protein>
<dbReference type="EMBL" id="CP071060">
    <property type="protein sequence ID" value="QSI77062.1"/>
    <property type="molecule type" value="Genomic_DNA"/>
</dbReference>
<dbReference type="SUPFAM" id="SSF53335">
    <property type="entry name" value="S-adenosyl-L-methionine-dependent methyltransferases"/>
    <property type="match status" value="1"/>
</dbReference>
<dbReference type="InterPro" id="IPR003682">
    <property type="entry name" value="rRNA_ssu_MeTfrase_G"/>
</dbReference>
<keyword evidence="1 6" id="KW-0963">Cytoplasm</keyword>
<dbReference type="Gene3D" id="3.40.50.150">
    <property type="entry name" value="Vaccinia Virus protein VP39"/>
    <property type="match status" value="1"/>
</dbReference>
<dbReference type="InterPro" id="IPR029063">
    <property type="entry name" value="SAM-dependent_MTases_sf"/>
</dbReference>
<dbReference type="HAMAP" id="MF_00074">
    <property type="entry name" value="16SrRNA_methyltr_G"/>
    <property type="match status" value="1"/>
</dbReference>
<proteinExistence type="inferred from homology"/>
<feature type="binding site" evidence="6">
    <location>
        <position position="75"/>
    </location>
    <ligand>
        <name>S-adenosyl-L-methionine</name>
        <dbReference type="ChEBI" id="CHEBI:59789"/>
    </ligand>
</feature>
<dbReference type="Pfam" id="PF02527">
    <property type="entry name" value="GidB"/>
    <property type="match status" value="1"/>
</dbReference>
<feature type="binding site" evidence="6">
    <location>
        <begin position="126"/>
        <end position="127"/>
    </location>
    <ligand>
        <name>S-adenosyl-L-methionine</name>
        <dbReference type="ChEBI" id="CHEBI:59789"/>
    </ligand>
</feature>
<evidence type="ECO:0000313" key="7">
    <source>
        <dbReference type="EMBL" id="QSI77062.1"/>
    </source>
</evidence>
<dbReference type="Proteomes" id="UP000663570">
    <property type="component" value="Chromosome"/>
</dbReference>
<dbReference type="NCBIfam" id="TIGR00138">
    <property type="entry name" value="rsmG_gidB"/>
    <property type="match status" value="1"/>
</dbReference>
<comment type="caution">
    <text evidence="6">Lacks conserved residue(s) required for the propagation of feature annotation.</text>
</comment>
<keyword evidence="3 6" id="KW-0489">Methyltransferase</keyword>
<evidence type="ECO:0000256" key="6">
    <source>
        <dbReference type="HAMAP-Rule" id="MF_00074"/>
    </source>
</evidence>
<comment type="similarity">
    <text evidence="6">Belongs to the methyltransferase superfamily. RNA methyltransferase RsmG family.</text>
</comment>
<feature type="binding site" evidence="6">
    <location>
        <position position="141"/>
    </location>
    <ligand>
        <name>S-adenosyl-L-methionine</name>
        <dbReference type="ChEBI" id="CHEBI:59789"/>
    </ligand>
</feature>
<accession>A0ABX7M5N4</accession>
<evidence type="ECO:0000256" key="2">
    <source>
        <dbReference type="ARBA" id="ARBA00022552"/>
    </source>
</evidence>
<feature type="binding site" evidence="6">
    <location>
        <position position="80"/>
    </location>
    <ligand>
        <name>S-adenosyl-L-methionine</name>
        <dbReference type="ChEBI" id="CHEBI:59789"/>
    </ligand>
</feature>
<name>A0ABX7M5N4_9RHOO</name>
<keyword evidence="8" id="KW-1185">Reference proteome</keyword>
<keyword evidence="5 6" id="KW-0949">S-adenosyl-L-methionine</keyword>
<evidence type="ECO:0000256" key="3">
    <source>
        <dbReference type="ARBA" id="ARBA00022603"/>
    </source>
</evidence>
<dbReference type="PANTHER" id="PTHR31760:SF0">
    <property type="entry name" value="S-ADENOSYL-L-METHIONINE-DEPENDENT METHYLTRANSFERASES SUPERFAMILY PROTEIN"/>
    <property type="match status" value="1"/>
</dbReference>
<evidence type="ECO:0000313" key="8">
    <source>
        <dbReference type="Proteomes" id="UP000663570"/>
    </source>
</evidence>
<comment type="catalytic activity">
    <reaction evidence="6">
        <text>guanosine(527) in 16S rRNA + S-adenosyl-L-methionine = N(7)-methylguanosine(527) in 16S rRNA + S-adenosyl-L-homocysteine</text>
        <dbReference type="Rhea" id="RHEA:42732"/>
        <dbReference type="Rhea" id="RHEA-COMP:10209"/>
        <dbReference type="Rhea" id="RHEA-COMP:10210"/>
        <dbReference type="ChEBI" id="CHEBI:57856"/>
        <dbReference type="ChEBI" id="CHEBI:59789"/>
        <dbReference type="ChEBI" id="CHEBI:74269"/>
        <dbReference type="ChEBI" id="CHEBI:74480"/>
        <dbReference type="EC" id="2.1.1.170"/>
    </reaction>
</comment>
<evidence type="ECO:0000256" key="5">
    <source>
        <dbReference type="ARBA" id="ARBA00022691"/>
    </source>
</evidence>
<sequence>MTPNQLLDKGLAELGLDLPADTRERLLAYAALIAKWNKVYNLTAIRNADEIITLHLLDSLTVLPHVTVDRIADIGAGAGLPGIVLAIVRPDLEVHTVDTVQKKVTFMRQAKIDLGLKNLESHHVRVEQWQPAKPFPAVISRAFSDMADFVRLTDHLVADGGHWLAMKGVYPHEELAQLPAGVRMKEAIALRLPGAADIHRHLIVLERN</sequence>
<dbReference type="PIRSF" id="PIRSF003078">
    <property type="entry name" value="GidB"/>
    <property type="match status" value="1"/>
</dbReference>
<dbReference type="EC" id="2.1.1.170" evidence="6"/>
<keyword evidence="4 6" id="KW-0808">Transferase</keyword>
<dbReference type="PANTHER" id="PTHR31760">
    <property type="entry name" value="S-ADENOSYL-L-METHIONINE-DEPENDENT METHYLTRANSFERASES SUPERFAMILY PROTEIN"/>
    <property type="match status" value="1"/>
</dbReference>
<evidence type="ECO:0000256" key="1">
    <source>
        <dbReference type="ARBA" id="ARBA00022490"/>
    </source>
</evidence>
<evidence type="ECO:0000256" key="4">
    <source>
        <dbReference type="ARBA" id="ARBA00022679"/>
    </source>
</evidence>
<reference evidence="7 8" key="1">
    <citation type="submission" date="2021-02" db="EMBL/GenBank/DDBJ databases">
        <title>Niveibacterium changnyeongensis HC41.</title>
        <authorList>
            <person name="Kang M."/>
        </authorList>
    </citation>
    <scope>NUCLEOTIDE SEQUENCE [LARGE SCALE GENOMIC DNA]</scope>
    <source>
        <strain evidence="7 8">HC41</strain>
    </source>
</reference>
<dbReference type="RefSeq" id="WP_206254618.1">
    <property type="nucleotide sequence ID" value="NZ_CP071060.1"/>
</dbReference>
<comment type="subcellular location">
    <subcellularLocation>
        <location evidence="6">Cytoplasm</location>
    </subcellularLocation>
</comment>
<gene>
    <name evidence="6 7" type="primary">rsmG</name>
    <name evidence="7" type="ORF">JY500_21885</name>
</gene>
<organism evidence="7 8">
    <name type="scientific">Niveibacterium microcysteis</name>
    <dbReference type="NCBI Taxonomy" id="2811415"/>
    <lineage>
        <taxon>Bacteria</taxon>
        <taxon>Pseudomonadati</taxon>
        <taxon>Pseudomonadota</taxon>
        <taxon>Betaproteobacteria</taxon>
        <taxon>Rhodocyclales</taxon>
        <taxon>Rhodocyclaceae</taxon>
        <taxon>Niveibacterium</taxon>
    </lineage>
</organism>
<comment type="function">
    <text evidence="6">Specifically methylates the N7 position of guanine in position 527 of 16S rRNA.</text>
</comment>